<comment type="subcellular location">
    <subcellularLocation>
        <location evidence="1">Membrane</location>
        <topology evidence="1">Multi-pass membrane protein</topology>
    </subcellularLocation>
</comment>
<evidence type="ECO:0000256" key="1">
    <source>
        <dbReference type="ARBA" id="ARBA00004141"/>
    </source>
</evidence>
<evidence type="ECO:0000313" key="8">
    <source>
        <dbReference type="Proteomes" id="UP000244081"/>
    </source>
</evidence>
<dbReference type="AlphaFoldDB" id="A0A2T5V9M9"/>
<evidence type="ECO:0000256" key="5">
    <source>
        <dbReference type="SAM" id="Phobius"/>
    </source>
</evidence>
<dbReference type="GO" id="GO:0016020">
    <property type="term" value="C:membrane"/>
    <property type="evidence" value="ECO:0007669"/>
    <property type="project" value="UniProtKB-SubCell"/>
</dbReference>
<organism evidence="7 8">
    <name type="scientific">Breoghania corrubedonensis</name>
    <dbReference type="NCBI Taxonomy" id="665038"/>
    <lineage>
        <taxon>Bacteria</taxon>
        <taxon>Pseudomonadati</taxon>
        <taxon>Pseudomonadota</taxon>
        <taxon>Alphaproteobacteria</taxon>
        <taxon>Hyphomicrobiales</taxon>
        <taxon>Stappiaceae</taxon>
        <taxon>Breoghania</taxon>
    </lineage>
</organism>
<feature type="transmembrane region" description="Helical" evidence="5">
    <location>
        <begin position="113"/>
        <end position="138"/>
    </location>
</feature>
<evidence type="ECO:0000313" key="7">
    <source>
        <dbReference type="EMBL" id="PTW60463.1"/>
    </source>
</evidence>
<evidence type="ECO:0000256" key="4">
    <source>
        <dbReference type="ARBA" id="ARBA00023136"/>
    </source>
</evidence>
<keyword evidence="8" id="KW-1185">Reference proteome</keyword>
<dbReference type="RefSeq" id="WP_107990076.1">
    <property type="nucleotide sequence ID" value="NZ_QAYG01000004.1"/>
</dbReference>
<evidence type="ECO:0000256" key="3">
    <source>
        <dbReference type="ARBA" id="ARBA00022989"/>
    </source>
</evidence>
<dbReference type="EMBL" id="QAYG01000004">
    <property type="protein sequence ID" value="PTW60463.1"/>
    <property type="molecule type" value="Genomic_DNA"/>
</dbReference>
<reference evidence="7 8" key="1">
    <citation type="submission" date="2018-04" db="EMBL/GenBank/DDBJ databases">
        <title>Genomic Encyclopedia of Archaeal and Bacterial Type Strains, Phase II (KMG-II): from individual species to whole genera.</title>
        <authorList>
            <person name="Goeker M."/>
        </authorList>
    </citation>
    <scope>NUCLEOTIDE SEQUENCE [LARGE SCALE GENOMIC DNA]</scope>
    <source>
        <strain evidence="7 8">DSM 23382</strain>
    </source>
</reference>
<feature type="domain" description="NnrU" evidence="6">
    <location>
        <begin position="3"/>
        <end position="185"/>
    </location>
</feature>
<sequence length="188" mass="20542">MEILIIGLALFVAAHLVPARPALRAGLVERLGPVGYRAVFGLVSLAGFVLIVYGFGMARAQGVPVLYDPPPWTRHIAMLLMLFAFILIPAAYLPGRIKATVKHPMITAVKTWALAHLLVNGDAASLVLFLTFLAWGVYDRISLKRRPAPESVRGSMRNDILAVVIGVVLYAAFVWKLHLWLIGVPILT</sequence>
<feature type="transmembrane region" description="Helical" evidence="5">
    <location>
        <begin position="159"/>
        <end position="182"/>
    </location>
</feature>
<name>A0A2T5V9M9_9HYPH</name>
<evidence type="ECO:0000256" key="2">
    <source>
        <dbReference type="ARBA" id="ARBA00022692"/>
    </source>
</evidence>
<proteinExistence type="predicted"/>
<dbReference type="Proteomes" id="UP000244081">
    <property type="component" value="Unassembled WGS sequence"/>
</dbReference>
<keyword evidence="2 5" id="KW-0812">Transmembrane</keyword>
<dbReference type="OrthoDB" id="5293641at2"/>
<keyword evidence="3 5" id="KW-1133">Transmembrane helix</keyword>
<accession>A0A2T5V9M9</accession>
<gene>
    <name evidence="7" type="ORF">C8N35_10486</name>
</gene>
<feature type="transmembrane region" description="Helical" evidence="5">
    <location>
        <begin position="35"/>
        <end position="55"/>
    </location>
</feature>
<evidence type="ECO:0000259" key="6">
    <source>
        <dbReference type="Pfam" id="PF07298"/>
    </source>
</evidence>
<dbReference type="Pfam" id="PF07298">
    <property type="entry name" value="NnrU"/>
    <property type="match status" value="1"/>
</dbReference>
<dbReference type="InterPro" id="IPR009915">
    <property type="entry name" value="NnrU_dom"/>
</dbReference>
<protein>
    <submittedName>
        <fullName evidence="7">Putative membrane protein</fullName>
    </submittedName>
</protein>
<comment type="caution">
    <text evidence="7">The sequence shown here is derived from an EMBL/GenBank/DDBJ whole genome shotgun (WGS) entry which is preliminary data.</text>
</comment>
<keyword evidence="4 5" id="KW-0472">Membrane</keyword>
<feature type="transmembrane region" description="Helical" evidence="5">
    <location>
        <begin position="76"/>
        <end position="93"/>
    </location>
</feature>